<dbReference type="Proteomes" id="UP000769528">
    <property type="component" value="Unassembled WGS sequence"/>
</dbReference>
<keyword evidence="1" id="KW-1133">Transmembrane helix</keyword>
<dbReference type="InterPro" id="IPR009571">
    <property type="entry name" value="SUR7/Rim9-like_fungi"/>
</dbReference>
<dbReference type="PANTHER" id="PTHR28019">
    <property type="entry name" value="CELL MEMBRANE PROTEIN YLR413W-RELATED"/>
    <property type="match status" value="1"/>
</dbReference>
<reference evidence="2" key="1">
    <citation type="journal article" date="2021" name="Open Biol.">
        <title>Shared evolutionary footprints suggest mitochondrial oxidative damage underlies multiple complex I losses in fungi.</title>
        <authorList>
            <person name="Schikora-Tamarit M.A."/>
            <person name="Marcet-Houben M."/>
            <person name="Nosek J."/>
            <person name="Gabaldon T."/>
        </authorList>
    </citation>
    <scope>NUCLEOTIDE SEQUENCE</scope>
    <source>
        <strain evidence="2">CBS6341</strain>
    </source>
</reference>
<evidence type="ECO:0000313" key="3">
    <source>
        <dbReference type="Proteomes" id="UP000769528"/>
    </source>
</evidence>
<dbReference type="GO" id="GO:0051285">
    <property type="term" value="C:cell cortex of cell tip"/>
    <property type="evidence" value="ECO:0007669"/>
    <property type="project" value="TreeGrafter"/>
</dbReference>
<reference evidence="2" key="2">
    <citation type="submission" date="2021-01" db="EMBL/GenBank/DDBJ databases">
        <authorList>
            <person name="Schikora-Tamarit M.A."/>
        </authorList>
    </citation>
    <scope>NUCLEOTIDE SEQUENCE</scope>
    <source>
        <strain evidence="2">CBS6341</strain>
    </source>
</reference>
<dbReference type="PANTHER" id="PTHR28019:SF2">
    <property type="entry name" value="CELL MEMBRANE PROTEIN YLR413W-RELATED"/>
    <property type="match status" value="1"/>
</dbReference>
<dbReference type="AlphaFoldDB" id="A0A9P8PN46"/>
<protein>
    <submittedName>
        <fullName evidence="2">Uncharacterized protein</fullName>
    </submittedName>
</protein>
<feature type="transmembrane region" description="Helical" evidence="1">
    <location>
        <begin position="199"/>
        <end position="220"/>
    </location>
</feature>
<accession>A0A9P8PN46</accession>
<organism evidence="2 3">
    <name type="scientific">Wickerhamomyces mucosus</name>
    <dbReference type="NCBI Taxonomy" id="1378264"/>
    <lineage>
        <taxon>Eukaryota</taxon>
        <taxon>Fungi</taxon>
        <taxon>Dikarya</taxon>
        <taxon>Ascomycota</taxon>
        <taxon>Saccharomycotina</taxon>
        <taxon>Saccharomycetes</taxon>
        <taxon>Phaffomycetales</taxon>
        <taxon>Wickerhamomycetaceae</taxon>
        <taxon>Wickerhamomyces</taxon>
    </lineage>
</organism>
<keyword evidence="1" id="KW-0472">Membrane</keyword>
<comment type="caution">
    <text evidence="2">The sequence shown here is derived from an EMBL/GenBank/DDBJ whole genome shotgun (WGS) entry which is preliminary data.</text>
</comment>
<dbReference type="OrthoDB" id="4480814at2759"/>
<gene>
    <name evidence="2" type="ORF">WICMUC_002808</name>
</gene>
<dbReference type="GO" id="GO:0005886">
    <property type="term" value="C:plasma membrane"/>
    <property type="evidence" value="ECO:0007669"/>
    <property type="project" value="InterPro"/>
</dbReference>
<sequence>MASCFRVFYLLFPFVVTFIALILGAISFAGSTTTKSSVIESTYLIKIDLTHVNTQEFFNSDDQTLEQLGLSEIYTFGLWGYCKGNRNNNADSDLIDDNDITAEDIKNWFESETYNVTYCSKPKPMFAFDLIDTLTNDISSASEDLNISLPTDVKNYANTAKLVSKLVFVILLIGIITLALSLIFILFSFCSKFFSFSAAISEIIAFVALIIGSGAAIAVFNTIKKGFNNSATTYGILVSLGDKKFYILIWVSVALTFIAFVFNIVAGCIGNAGRRSGPQKGSRALRTNVGEDPFMGYEEKHIL</sequence>
<keyword evidence="1" id="KW-0812">Transmembrane</keyword>
<feature type="transmembrane region" description="Helical" evidence="1">
    <location>
        <begin position="166"/>
        <end position="187"/>
    </location>
</feature>
<dbReference type="InterPro" id="IPR052413">
    <property type="entry name" value="SUR7_domain"/>
</dbReference>
<evidence type="ECO:0000313" key="2">
    <source>
        <dbReference type="EMBL" id="KAH3675152.1"/>
    </source>
</evidence>
<keyword evidence="3" id="KW-1185">Reference proteome</keyword>
<dbReference type="GO" id="GO:0031505">
    <property type="term" value="P:fungal-type cell wall organization"/>
    <property type="evidence" value="ECO:0007669"/>
    <property type="project" value="TreeGrafter"/>
</dbReference>
<feature type="transmembrane region" description="Helical" evidence="1">
    <location>
        <begin position="247"/>
        <end position="273"/>
    </location>
</feature>
<evidence type="ECO:0000256" key="1">
    <source>
        <dbReference type="SAM" id="Phobius"/>
    </source>
</evidence>
<proteinExistence type="predicted"/>
<dbReference type="Pfam" id="PF06687">
    <property type="entry name" value="SUR7"/>
    <property type="match status" value="1"/>
</dbReference>
<feature type="transmembrane region" description="Helical" evidence="1">
    <location>
        <begin position="7"/>
        <end position="29"/>
    </location>
</feature>
<dbReference type="EMBL" id="JAEUBF010000781">
    <property type="protein sequence ID" value="KAH3675152.1"/>
    <property type="molecule type" value="Genomic_DNA"/>
</dbReference>
<name>A0A9P8PN46_9ASCO</name>